<name>A0A6A3NW05_9STRA</name>
<dbReference type="OrthoDB" id="89493at2759"/>
<dbReference type="EMBL" id="QXFT01000023">
    <property type="protein sequence ID" value="KAE9359094.1"/>
    <property type="molecule type" value="Genomic_DNA"/>
</dbReference>
<organism evidence="1 6">
    <name type="scientific">Phytophthora rubi</name>
    <dbReference type="NCBI Taxonomy" id="129364"/>
    <lineage>
        <taxon>Eukaryota</taxon>
        <taxon>Sar</taxon>
        <taxon>Stramenopiles</taxon>
        <taxon>Oomycota</taxon>
        <taxon>Peronosporomycetes</taxon>
        <taxon>Peronosporales</taxon>
        <taxon>Peronosporaceae</taxon>
        <taxon>Phytophthora</taxon>
    </lineage>
</organism>
<evidence type="ECO:0000313" key="3">
    <source>
        <dbReference type="EMBL" id="KAE9359094.1"/>
    </source>
</evidence>
<evidence type="ECO:0000313" key="4">
    <source>
        <dbReference type="Proteomes" id="UP000429607"/>
    </source>
</evidence>
<dbReference type="AlphaFoldDB" id="A0A6A3NW05"/>
<evidence type="ECO:0000313" key="5">
    <source>
        <dbReference type="Proteomes" id="UP000434957"/>
    </source>
</evidence>
<accession>A0A6A3NW05</accession>
<dbReference type="EMBL" id="QXFU01000076">
    <property type="protein sequence ID" value="KAE9045318.1"/>
    <property type="molecule type" value="Genomic_DNA"/>
</dbReference>
<dbReference type="Proteomes" id="UP000434957">
    <property type="component" value="Unassembled WGS sequence"/>
</dbReference>
<evidence type="ECO:0000313" key="1">
    <source>
        <dbReference type="EMBL" id="KAE9045318.1"/>
    </source>
</evidence>
<evidence type="ECO:0000313" key="6">
    <source>
        <dbReference type="Proteomes" id="UP000435112"/>
    </source>
</evidence>
<dbReference type="Proteomes" id="UP000429607">
    <property type="component" value="Unassembled WGS sequence"/>
</dbReference>
<sequence>MRVTMGGMLVVDGLAAPVRARPPIRSHRNLTAQVSALLGTGRTLRWVHPHPRVSRLVCLWTGNMKWMGIKSCYKILLATRSRRKASVTTKVAQNKWTYENHKAAHGLDKLQWASIRRIVGLNPWGEQLLYRIKQHALSTYNPVSAGMSCPHAICVRVGKVDLFQNFWACPVAHRMRQELVPK</sequence>
<dbReference type="Proteomes" id="UP000435112">
    <property type="component" value="Unassembled WGS sequence"/>
</dbReference>
<evidence type="ECO:0000313" key="2">
    <source>
        <dbReference type="EMBL" id="KAE9051999.1"/>
    </source>
</evidence>
<reference evidence="4 6" key="1">
    <citation type="submission" date="2018-09" db="EMBL/GenBank/DDBJ databases">
        <title>Genomic investigation of the strawberry pathogen Phytophthora fragariae indicates pathogenicity is determined by transcriptional variation in three key races.</title>
        <authorList>
            <person name="Adams T.M."/>
            <person name="Armitage A.D."/>
            <person name="Sobczyk M.K."/>
            <person name="Bates H.J."/>
            <person name="Dunwell J.M."/>
            <person name="Nellist C.F."/>
            <person name="Harrison R.J."/>
        </authorList>
    </citation>
    <scope>NUCLEOTIDE SEQUENCE [LARGE SCALE GENOMIC DNA]</scope>
    <source>
        <strain evidence="2 4">SCRP249</strain>
        <strain evidence="1 6">SCRP324</strain>
        <strain evidence="3 5">SCRP333</strain>
    </source>
</reference>
<dbReference type="EMBL" id="QXFV01000026">
    <property type="protein sequence ID" value="KAE9051999.1"/>
    <property type="molecule type" value="Genomic_DNA"/>
</dbReference>
<protein>
    <submittedName>
        <fullName evidence="1">Uncharacterized protein</fullName>
    </submittedName>
</protein>
<proteinExistence type="predicted"/>
<gene>
    <name evidence="2" type="ORF">PR001_g920</name>
    <name evidence="1" type="ORF">PR002_g2285</name>
    <name evidence="3" type="ORF">PR003_g950</name>
</gene>
<keyword evidence="5" id="KW-1185">Reference proteome</keyword>
<comment type="caution">
    <text evidence="1">The sequence shown here is derived from an EMBL/GenBank/DDBJ whole genome shotgun (WGS) entry which is preliminary data.</text>
</comment>